<reference evidence="1" key="1">
    <citation type="submission" date="2019-03" db="EMBL/GenBank/DDBJ databases">
        <authorList>
            <person name="Mank J."/>
            <person name="Almeida P."/>
        </authorList>
    </citation>
    <scope>NUCLEOTIDE SEQUENCE</scope>
    <source>
        <strain evidence="1">78183</strain>
    </source>
</reference>
<proteinExistence type="predicted"/>
<name>A0A6N2MRC1_SALVM</name>
<gene>
    <name evidence="1" type="ORF">SVIM_LOCUS410975</name>
</gene>
<evidence type="ECO:0000313" key="1">
    <source>
        <dbReference type="EMBL" id="VFU56936.1"/>
    </source>
</evidence>
<dbReference type="EMBL" id="CAADRP010001930">
    <property type="protein sequence ID" value="VFU56936.1"/>
    <property type="molecule type" value="Genomic_DNA"/>
</dbReference>
<sequence length="73" mass="8358">MSLFLSYITSTTDLRTTSTWVLEKVFASESSFMFVERQGGVNTVYWKFSLGFPVLLEPSEEFSSFLRVLILSC</sequence>
<protein>
    <submittedName>
        <fullName evidence="1">Uncharacterized protein</fullName>
    </submittedName>
</protein>
<dbReference type="AlphaFoldDB" id="A0A6N2MRC1"/>
<accession>A0A6N2MRC1</accession>
<organism evidence="1">
    <name type="scientific">Salix viminalis</name>
    <name type="common">Common osier</name>
    <name type="synonym">Basket willow</name>
    <dbReference type="NCBI Taxonomy" id="40686"/>
    <lineage>
        <taxon>Eukaryota</taxon>
        <taxon>Viridiplantae</taxon>
        <taxon>Streptophyta</taxon>
        <taxon>Embryophyta</taxon>
        <taxon>Tracheophyta</taxon>
        <taxon>Spermatophyta</taxon>
        <taxon>Magnoliopsida</taxon>
        <taxon>eudicotyledons</taxon>
        <taxon>Gunneridae</taxon>
        <taxon>Pentapetalae</taxon>
        <taxon>rosids</taxon>
        <taxon>fabids</taxon>
        <taxon>Malpighiales</taxon>
        <taxon>Salicaceae</taxon>
        <taxon>Saliceae</taxon>
        <taxon>Salix</taxon>
    </lineage>
</organism>